<dbReference type="InParanoid" id="C4JRL0"/>
<reference evidence="4" key="1">
    <citation type="journal article" date="2009" name="Genome Res.">
        <title>Comparative genomic analyses of the human fungal pathogens Coccidioides and their relatives.</title>
        <authorList>
            <person name="Sharpton T.J."/>
            <person name="Stajich J.E."/>
            <person name="Rounsley S.D."/>
            <person name="Gardner M.J."/>
            <person name="Wortman J.R."/>
            <person name="Jordar V.S."/>
            <person name="Maiti R."/>
            <person name="Kodira C.D."/>
            <person name="Neafsey D.E."/>
            <person name="Zeng Q."/>
            <person name="Hung C.-Y."/>
            <person name="McMahan C."/>
            <person name="Muszewska A."/>
            <person name="Grynberg M."/>
            <person name="Mandel M.A."/>
            <person name="Kellner E.M."/>
            <person name="Barker B.M."/>
            <person name="Galgiani J.N."/>
            <person name="Orbach M.J."/>
            <person name="Kirkland T.N."/>
            <person name="Cole G.T."/>
            <person name="Henn M.R."/>
            <person name="Birren B.W."/>
            <person name="Taylor J.W."/>
        </authorList>
    </citation>
    <scope>NUCLEOTIDE SEQUENCE [LARGE SCALE GENOMIC DNA]</scope>
    <source>
        <strain evidence="4">UAMH 1704</strain>
    </source>
</reference>
<feature type="chain" id="PRO_5002937877" evidence="2">
    <location>
        <begin position="22"/>
        <end position="115"/>
    </location>
</feature>
<feature type="region of interest" description="Disordered" evidence="1">
    <location>
        <begin position="90"/>
        <end position="115"/>
    </location>
</feature>
<evidence type="ECO:0000313" key="4">
    <source>
        <dbReference type="Proteomes" id="UP000002058"/>
    </source>
</evidence>
<dbReference type="GeneID" id="8439220"/>
<organism evidence="3 4">
    <name type="scientific">Uncinocarpus reesii (strain UAMH 1704)</name>
    <dbReference type="NCBI Taxonomy" id="336963"/>
    <lineage>
        <taxon>Eukaryota</taxon>
        <taxon>Fungi</taxon>
        <taxon>Dikarya</taxon>
        <taxon>Ascomycota</taxon>
        <taxon>Pezizomycotina</taxon>
        <taxon>Eurotiomycetes</taxon>
        <taxon>Eurotiomycetidae</taxon>
        <taxon>Onygenales</taxon>
        <taxon>Onygenaceae</taxon>
        <taxon>Uncinocarpus</taxon>
    </lineage>
</organism>
<evidence type="ECO:0000256" key="2">
    <source>
        <dbReference type="SAM" id="SignalP"/>
    </source>
</evidence>
<dbReference type="RefSeq" id="XP_002584410.1">
    <property type="nucleotide sequence ID" value="XM_002584364.1"/>
</dbReference>
<dbReference type="HOGENOM" id="CLU_2110759_0_0_1"/>
<feature type="signal peptide" evidence="2">
    <location>
        <begin position="1"/>
        <end position="21"/>
    </location>
</feature>
<name>C4JRL0_UNCRE</name>
<evidence type="ECO:0000256" key="1">
    <source>
        <dbReference type="SAM" id="MobiDB-lite"/>
    </source>
</evidence>
<evidence type="ECO:0000313" key="3">
    <source>
        <dbReference type="EMBL" id="EEP80257.1"/>
    </source>
</evidence>
<dbReference type="VEuPathDB" id="FungiDB:UREG_05099"/>
<dbReference type="KEGG" id="ure:UREG_05099"/>
<sequence>MLPKNHITLFLLVARTSKILAHANWVIITFQSIIHSINMQFQKNNSGPKVKRESKDSVSEIFLFVRLAHSSVPKTLWKPTNAIENTAPLCNPPMNSAQNQMDRSTPASSTVPIGN</sequence>
<gene>
    <name evidence="3" type="ORF">UREG_05099</name>
</gene>
<accession>C4JRL0</accession>
<proteinExistence type="predicted"/>
<dbReference type="EMBL" id="CH476617">
    <property type="protein sequence ID" value="EEP80257.1"/>
    <property type="molecule type" value="Genomic_DNA"/>
</dbReference>
<keyword evidence="4" id="KW-1185">Reference proteome</keyword>
<feature type="compositionally biased region" description="Polar residues" evidence="1">
    <location>
        <begin position="93"/>
        <end position="115"/>
    </location>
</feature>
<keyword evidence="2" id="KW-0732">Signal</keyword>
<dbReference type="AlphaFoldDB" id="C4JRL0"/>
<dbReference type="Proteomes" id="UP000002058">
    <property type="component" value="Unassembled WGS sequence"/>
</dbReference>
<protein>
    <submittedName>
        <fullName evidence="3">Uncharacterized protein</fullName>
    </submittedName>
</protein>